<organism evidence="3 4">
    <name type="scientific">Eumeta variegata</name>
    <name type="common">Bagworm moth</name>
    <name type="synonym">Eumeta japonica</name>
    <dbReference type="NCBI Taxonomy" id="151549"/>
    <lineage>
        <taxon>Eukaryota</taxon>
        <taxon>Metazoa</taxon>
        <taxon>Ecdysozoa</taxon>
        <taxon>Arthropoda</taxon>
        <taxon>Hexapoda</taxon>
        <taxon>Insecta</taxon>
        <taxon>Pterygota</taxon>
        <taxon>Neoptera</taxon>
        <taxon>Endopterygota</taxon>
        <taxon>Lepidoptera</taxon>
        <taxon>Glossata</taxon>
        <taxon>Ditrysia</taxon>
        <taxon>Tineoidea</taxon>
        <taxon>Psychidae</taxon>
        <taxon>Oiketicinae</taxon>
        <taxon>Eumeta</taxon>
    </lineage>
</organism>
<evidence type="ECO:0000259" key="2">
    <source>
        <dbReference type="Pfam" id="PF23328"/>
    </source>
</evidence>
<feature type="chain" id="PRO_5020022751" description="Shavenoid isoform B-like N-terminal domain-containing protein" evidence="1">
    <location>
        <begin position="41"/>
        <end position="176"/>
    </location>
</feature>
<reference evidence="3 4" key="1">
    <citation type="journal article" date="2019" name="Commun. Biol.">
        <title>The bagworm genome reveals a unique fibroin gene that provides high tensile strength.</title>
        <authorList>
            <person name="Kono N."/>
            <person name="Nakamura H."/>
            <person name="Ohtoshi R."/>
            <person name="Tomita M."/>
            <person name="Numata K."/>
            <person name="Arakawa K."/>
        </authorList>
    </citation>
    <scope>NUCLEOTIDE SEQUENCE [LARGE SCALE GENOMIC DNA]</scope>
</reference>
<protein>
    <recommendedName>
        <fullName evidence="2">Shavenoid isoform B-like N-terminal domain-containing protein</fullName>
    </recommendedName>
</protein>
<feature type="signal peptide" evidence="1">
    <location>
        <begin position="1"/>
        <end position="40"/>
    </location>
</feature>
<dbReference type="AlphaFoldDB" id="A0A4C1Y5S3"/>
<dbReference type="InterPro" id="IPR057507">
    <property type="entry name" value="Sha_B-like_N"/>
</dbReference>
<gene>
    <name evidence="3" type="ORF">EVAR_56195_1</name>
</gene>
<proteinExistence type="predicted"/>
<comment type="caution">
    <text evidence="3">The sequence shown here is derived from an EMBL/GenBank/DDBJ whole genome shotgun (WGS) entry which is preliminary data.</text>
</comment>
<accession>A0A4C1Y5S3</accession>
<sequence>MSVTAATMCSALQRAAAAAGSMRCAAPLLLALLALAGAAARLGDFTRRENGDTFTLLGGACGPAHCAEHGARAGEAARDGEGPICSCYCPTRAPLFREDRELCVDDLPGEKNSIVCNGDIVSNRWLRIVFRWAHELTKNTGYRSLHIGQGSRGSLGEGLRPAVDVQSANGRITSQR</sequence>
<evidence type="ECO:0000313" key="4">
    <source>
        <dbReference type="Proteomes" id="UP000299102"/>
    </source>
</evidence>
<feature type="domain" description="Shavenoid isoform B-like N-terminal" evidence="2">
    <location>
        <begin position="44"/>
        <end position="107"/>
    </location>
</feature>
<dbReference type="EMBL" id="BGZK01001083">
    <property type="protein sequence ID" value="GBP70693.1"/>
    <property type="molecule type" value="Genomic_DNA"/>
</dbReference>
<evidence type="ECO:0000313" key="3">
    <source>
        <dbReference type="EMBL" id="GBP70693.1"/>
    </source>
</evidence>
<keyword evidence="4" id="KW-1185">Reference proteome</keyword>
<dbReference type="Pfam" id="PF23328">
    <property type="entry name" value="Sha_B_N"/>
    <property type="match status" value="1"/>
</dbReference>
<dbReference type="Proteomes" id="UP000299102">
    <property type="component" value="Unassembled WGS sequence"/>
</dbReference>
<evidence type="ECO:0000256" key="1">
    <source>
        <dbReference type="SAM" id="SignalP"/>
    </source>
</evidence>
<keyword evidence="1" id="KW-0732">Signal</keyword>
<dbReference type="OrthoDB" id="6346242at2759"/>
<name>A0A4C1Y5S3_EUMVA</name>